<dbReference type="KEGG" id="thi:THI_2170"/>
<feature type="compositionally biased region" description="Basic and acidic residues" evidence="1">
    <location>
        <begin position="1"/>
        <end position="19"/>
    </location>
</feature>
<reference key="1">
    <citation type="submission" date="2009-07" db="EMBL/GenBank/DDBJ databases">
        <authorList>
            <person name="Genoscope - CEA"/>
        </authorList>
    </citation>
    <scope>NUCLEOTIDE SEQUENCE</scope>
    <source>
        <strain>3As</strain>
    </source>
</reference>
<accession>D6CU52</accession>
<feature type="region of interest" description="Disordered" evidence="1">
    <location>
        <begin position="1"/>
        <end position="31"/>
    </location>
</feature>
<dbReference type="EMBL" id="FP475956">
    <property type="protein sequence ID" value="CAZ88821.1"/>
    <property type="molecule type" value="Genomic_DNA"/>
</dbReference>
<name>D6CU52_THIA3</name>
<dbReference type="AlphaFoldDB" id="D6CU52"/>
<dbReference type="Proteomes" id="UP000002372">
    <property type="component" value="Chromosome"/>
</dbReference>
<evidence type="ECO:0000313" key="2">
    <source>
        <dbReference type="EMBL" id="CAZ88821.1"/>
    </source>
</evidence>
<evidence type="ECO:0000256" key="1">
    <source>
        <dbReference type="SAM" id="MobiDB-lite"/>
    </source>
</evidence>
<proteinExistence type="predicted"/>
<evidence type="ECO:0000313" key="3">
    <source>
        <dbReference type="Proteomes" id="UP000002372"/>
    </source>
</evidence>
<organism evidence="2 3">
    <name type="scientific">Thiomonas arsenitoxydans (strain DSM 22701 / CIP 110005 / 3As)</name>
    <dbReference type="NCBI Taxonomy" id="426114"/>
    <lineage>
        <taxon>Bacteria</taxon>
        <taxon>Pseudomonadati</taxon>
        <taxon>Pseudomonadota</taxon>
        <taxon>Betaproteobacteria</taxon>
        <taxon>Burkholderiales</taxon>
        <taxon>Thiomonas</taxon>
    </lineage>
</organism>
<gene>
    <name evidence="2" type="ordered locus">THI_2170</name>
</gene>
<reference evidence="3" key="2">
    <citation type="journal article" date="2010" name="PLoS Genet.">
        <title>Structure, function, and evolution of the Thiomonas spp. genome.</title>
        <authorList>
            <person name="Arsene-Ploetze F."/>
            <person name="Koechler S."/>
            <person name="Marchal M."/>
            <person name="Coppee J.Y."/>
            <person name="Chandler M."/>
            <person name="Bonnefoy V."/>
            <person name="Brochier-Armanet C."/>
            <person name="Barakat M."/>
            <person name="Barbe V."/>
            <person name="Battaglia-Brunet F."/>
            <person name="Bruneel O."/>
            <person name="Bryan C.G."/>
            <person name="Cleiss-Arnold J."/>
            <person name="Cruveiller S."/>
            <person name="Erhardt M."/>
            <person name="Heinrich-Salmeron A."/>
            <person name="Hommais F."/>
            <person name="Joulian C."/>
            <person name="Krin E."/>
            <person name="Lieutaud A."/>
            <person name="Lievremont D."/>
            <person name="Michel C."/>
            <person name="Muller D."/>
            <person name="Ortet P."/>
            <person name="Proux C."/>
            <person name="Siguier P."/>
            <person name="Roche D."/>
            <person name="Rouy Z."/>
            <person name="Salvignol G."/>
            <person name="Slyemi D."/>
            <person name="Talla E."/>
            <person name="Weiss S."/>
            <person name="Weissenbach J."/>
            <person name="Medigue C."/>
            <person name="Bertin P.N."/>
        </authorList>
    </citation>
    <scope>NUCLEOTIDE SEQUENCE [LARGE SCALE GENOMIC DNA]</scope>
    <source>
        <strain evidence="3">DSM 22701 / CIP 110005 / 3As</strain>
    </source>
</reference>
<dbReference type="HOGENOM" id="CLU_3223253_0_0_4"/>
<protein>
    <submittedName>
        <fullName evidence="2">Uncharacterized protein</fullName>
    </submittedName>
</protein>
<sequence>MDGAESERLASREVGKKTWDGPTFSHARPPRNLIHADMRTFLSE</sequence>